<gene>
    <name evidence="8" type="ORF">CcCBS67573_g04682</name>
</gene>
<protein>
    <recommendedName>
        <fullName evidence="10">Protein Asterix</fullName>
    </recommendedName>
</protein>
<comment type="subcellular location">
    <subcellularLocation>
        <location evidence="1">Membrane</location>
    </subcellularLocation>
</comment>
<dbReference type="OrthoDB" id="284718at2759"/>
<dbReference type="Pfam" id="PF03669">
    <property type="entry name" value="ASTER"/>
    <property type="match status" value="1"/>
</dbReference>
<dbReference type="AlphaFoldDB" id="A0A507FCP9"/>
<feature type="region of interest" description="Disordered" evidence="6">
    <location>
        <begin position="1"/>
        <end position="22"/>
    </location>
</feature>
<evidence type="ECO:0000256" key="2">
    <source>
        <dbReference type="ARBA" id="ARBA00009066"/>
    </source>
</evidence>
<reference evidence="8 9" key="1">
    <citation type="journal article" date="2019" name="Sci. Rep.">
        <title>Comparative genomics of chytrid fungi reveal insights into the obligate biotrophic and pathogenic lifestyle of Synchytrium endobioticum.</title>
        <authorList>
            <person name="van de Vossenberg B.T.L.H."/>
            <person name="Warris S."/>
            <person name="Nguyen H.D.T."/>
            <person name="van Gent-Pelzer M.P.E."/>
            <person name="Joly D.L."/>
            <person name="van de Geest H.C."/>
            <person name="Bonants P.J.M."/>
            <person name="Smith D.S."/>
            <person name="Levesque C.A."/>
            <person name="van der Lee T.A.J."/>
        </authorList>
    </citation>
    <scope>NUCLEOTIDE SEQUENCE [LARGE SCALE GENOMIC DNA]</scope>
    <source>
        <strain evidence="8 9">CBS 675.73</strain>
    </source>
</reference>
<comment type="similarity">
    <text evidence="2">Belongs to the Asterix family.</text>
</comment>
<evidence type="ECO:0000313" key="8">
    <source>
        <dbReference type="EMBL" id="TPX74063.1"/>
    </source>
</evidence>
<comment type="caution">
    <text evidence="8">The sequence shown here is derived from an EMBL/GenBank/DDBJ whole genome shotgun (WGS) entry which is preliminary data.</text>
</comment>
<dbReference type="GO" id="GO:0044183">
    <property type="term" value="F:protein folding chaperone"/>
    <property type="evidence" value="ECO:0007669"/>
    <property type="project" value="InterPro"/>
</dbReference>
<evidence type="ECO:0000256" key="1">
    <source>
        <dbReference type="ARBA" id="ARBA00004370"/>
    </source>
</evidence>
<dbReference type="InterPro" id="IPR005351">
    <property type="entry name" value="ASTER"/>
</dbReference>
<evidence type="ECO:0000256" key="3">
    <source>
        <dbReference type="ARBA" id="ARBA00022692"/>
    </source>
</evidence>
<proteinExistence type="inferred from homology"/>
<dbReference type="GO" id="GO:0045048">
    <property type="term" value="P:protein insertion into ER membrane"/>
    <property type="evidence" value="ECO:0007669"/>
    <property type="project" value="InterPro"/>
</dbReference>
<evidence type="ECO:0000256" key="5">
    <source>
        <dbReference type="ARBA" id="ARBA00023136"/>
    </source>
</evidence>
<evidence type="ECO:0000256" key="7">
    <source>
        <dbReference type="SAM" id="Phobius"/>
    </source>
</evidence>
<evidence type="ECO:0008006" key="10">
    <source>
        <dbReference type="Google" id="ProtNLM"/>
    </source>
</evidence>
<dbReference type="PANTHER" id="PTHR13193:SF0">
    <property type="entry name" value="PAT COMPLEX SUBUNIT ASTERIX"/>
    <property type="match status" value="1"/>
</dbReference>
<evidence type="ECO:0000256" key="6">
    <source>
        <dbReference type="SAM" id="MobiDB-lite"/>
    </source>
</evidence>
<name>A0A507FCP9_9FUNG</name>
<dbReference type="STRING" id="246404.A0A507FCP9"/>
<evidence type="ECO:0000256" key="4">
    <source>
        <dbReference type="ARBA" id="ARBA00022989"/>
    </source>
</evidence>
<organism evidence="8 9">
    <name type="scientific">Chytriomyces confervae</name>
    <dbReference type="NCBI Taxonomy" id="246404"/>
    <lineage>
        <taxon>Eukaryota</taxon>
        <taxon>Fungi</taxon>
        <taxon>Fungi incertae sedis</taxon>
        <taxon>Chytridiomycota</taxon>
        <taxon>Chytridiomycota incertae sedis</taxon>
        <taxon>Chytridiomycetes</taxon>
        <taxon>Chytridiales</taxon>
        <taxon>Chytriomycetaceae</taxon>
        <taxon>Chytriomyces</taxon>
    </lineage>
</organism>
<evidence type="ECO:0000313" key="9">
    <source>
        <dbReference type="Proteomes" id="UP000320333"/>
    </source>
</evidence>
<accession>A0A507FCP9</accession>
<dbReference type="PANTHER" id="PTHR13193">
    <property type="entry name" value="CGI-140"/>
    <property type="match status" value="1"/>
</dbReference>
<keyword evidence="4 7" id="KW-1133">Transmembrane helix</keyword>
<dbReference type="Proteomes" id="UP000320333">
    <property type="component" value="Unassembled WGS sequence"/>
</dbReference>
<dbReference type="EMBL" id="QEAP01000147">
    <property type="protein sequence ID" value="TPX74063.1"/>
    <property type="molecule type" value="Genomic_DNA"/>
</dbReference>
<dbReference type="GO" id="GO:0005789">
    <property type="term" value="C:endoplasmic reticulum membrane"/>
    <property type="evidence" value="ECO:0007669"/>
    <property type="project" value="InterPro"/>
</dbReference>
<keyword evidence="3 7" id="KW-0812">Transmembrane</keyword>
<feature type="transmembrane region" description="Helical" evidence="7">
    <location>
        <begin position="77"/>
        <end position="96"/>
    </location>
</feature>
<keyword evidence="9" id="KW-1185">Reference proteome</keyword>
<keyword evidence="5 7" id="KW-0472">Membrane</keyword>
<sequence>MSRRRDPKRPEDVIPYKQPKVSPDDADPDYFGMISLLGAFGGLVFRQKYAVWVSFVAALISQLTAKSTEKEHRQGSTGTIAFTLMGVVMLYMQLLLKSTNDAIMAEKEAALNE</sequence>